<dbReference type="CDD" id="cd00037">
    <property type="entry name" value="CLECT"/>
    <property type="match status" value="1"/>
</dbReference>
<evidence type="ECO:0000313" key="3">
    <source>
        <dbReference type="Proteomes" id="UP000515135"/>
    </source>
</evidence>
<dbReference type="Proteomes" id="UP000515135">
    <property type="component" value="Unplaced"/>
</dbReference>
<proteinExistence type="predicted"/>
<keyword evidence="1" id="KW-0732">Signal</keyword>
<evidence type="ECO:0000256" key="1">
    <source>
        <dbReference type="SAM" id="SignalP"/>
    </source>
</evidence>
<dbReference type="SUPFAM" id="SSF56436">
    <property type="entry name" value="C-type lectin-like"/>
    <property type="match status" value="1"/>
</dbReference>
<protein>
    <submittedName>
        <fullName evidence="4">Asialoglycoprotein receptor 2-like</fullName>
    </submittedName>
</protein>
<dbReference type="GeneID" id="109462073"/>
<dbReference type="SMART" id="SM00034">
    <property type="entry name" value="CLECT"/>
    <property type="match status" value="1"/>
</dbReference>
<dbReference type="InterPro" id="IPR050801">
    <property type="entry name" value="Ca-Dep_Lectins_ImmuneDev"/>
</dbReference>
<organism evidence="3 4">
    <name type="scientific">Branchiostoma belcheri</name>
    <name type="common">Amphioxus</name>
    <dbReference type="NCBI Taxonomy" id="7741"/>
    <lineage>
        <taxon>Eukaryota</taxon>
        <taxon>Metazoa</taxon>
        <taxon>Chordata</taxon>
        <taxon>Cephalochordata</taxon>
        <taxon>Leptocardii</taxon>
        <taxon>Amphioxiformes</taxon>
        <taxon>Branchiostomatidae</taxon>
        <taxon>Branchiostoma</taxon>
    </lineage>
</organism>
<dbReference type="OrthoDB" id="2142683at2759"/>
<feature type="chain" id="PRO_5028429543" evidence="1">
    <location>
        <begin position="22"/>
        <end position="250"/>
    </location>
</feature>
<dbReference type="KEGG" id="bbel:109462073"/>
<dbReference type="RefSeq" id="XP_019614131.1">
    <property type="nucleotide sequence ID" value="XM_019758572.1"/>
</dbReference>
<feature type="domain" description="C-type lectin" evidence="2">
    <location>
        <begin position="143"/>
        <end position="250"/>
    </location>
</feature>
<reference evidence="4" key="1">
    <citation type="submission" date="2025-08" db="UniProtKB">
        <authorList>
            <consortium name="RefSeq"/>
        </authorList>
    </citation>
    <scope>IDENTIFICATION</scope>
    <source>
        <tissue evidence="4">Gonad</tissue>
    </source>
</reference>
<dbReference type="PROSITE" id="PS50041">
    <property type="entry name" value="C_TYPE_LECTIN_2"/>
    <property type="match status" value="1"/>
</dbReference>
<gene>
    <name evidence="4" type="primary">LOC109462073</name>
</gene>
<evidence type="ECO:0000313" key="4">
    <source>
        <dbReference type="RefSeq" id="XP_019614131.1"/>
    </source>
</evidence>
<accession>A0A6P4YBD5</accession>
<dbReference type="InterPro" id="IPR001304">
    <property type="entry name" value="C-type_lectin-like"/>
</dbReference>
<feature type="signal peptide" evidence="1">
    <location>
        <begin position="1"/>
        <end position="21"/>
    </location>
</feature>
<dbReference type="AlphaFoldDB" id="A0A6P4YBD5"/>
<dbReference type="Pfam" id="PF00059">
    <property type="entry name" value="Lectin_C"/>
    <property type="match status" value="1"/>
</dbReference>
<dbReference type="PANTHER" id="PTHR22801:SF63">
    <property type="entry name" value="C-TYPE LECTIN DOMAIN-CONTAINING PROTEIN"/>
    <property type="match status" value="1"/>
</dbReference>
<dbReference type="InterPro" id="IPR016187">
    <property type="entry name" value="CTDL_fold"/>
</dbReference>
<name>A0A6P4YBD5_BRABE</name>
<sequence>MMLKAVLVMLAVLMPLLQASGQIVNINLNTGGNTGGSGTADKSQVADNLAALLKQTEGLFQDTSLLEPQLLDMSDAGQNMVITLLLEQNKQMQGQIRELRDKDVADLKNQVKNLALDLCHNKMTCCNQTLAGCPSGYELYCEKPDMCYKISTDVKNYTDAKSDCQADGGHLAMPKDQATNDFLGKQVIARKYYFAWIGLTDEVTEGTWMWEDGTKLGTGWNNWGHRDRSSRFAPQLWRAVAVCVELCHMW</sequence>
<dbReference type="InterPro" id="IPR016186">
    <property type="entry name" value="C-type_lectin-like/link_sf"/>
</dbReference>
<dbReference type="Gene3D" id="3.10.100.10">
    <property type="entry name" value="Mannose-Binding Protein A, subunit A"/>
    <property type="match status" value="1"/>
</dbReference>
<dbReference type="PANTHER" id="PTHR22801">
    <property type="entry name" value="LITHOSTATHINE"/>
    <property type="match status" value="1"/>
</dbReference>
<evidence type="ECO:0000259" key="2">
    <source>
        <dbReference type="PROSITE" id="PS50041"/>
    </source>
</evidence>
<keyword evidence="3" id="KW-1185">Reference proteome</keyword>